<dbReference type="Gene3D" id="3.30.1310.20">
    <property type="entry name" value="PRTase-like"/>
    <property type="match status" value="1"/>
</dbReference>
<dbReference type="RefSeq" id="WP_138078513.1">
    <property type="nucleotide sequence ID" value="NZ_CP040004.1"/>
</dbReference>
<dbReference type="KEGG" id="nft:FBF37_00720"/>
<name>A0A4P9A2J2_9BACT</name>
<dbReference type="Gene3D" id="3.40.50.2020">
    <property type="match status" value="1"/>
</dbReference>
<proteinExistence type="predicted"/>
<dbReference type="OrthoDB" id="9776472at2"/>
<gene>
    <name evidence="1" type="ORF">FBF37_00720</name>
</gene>
<dbReference type="AlphaFoldDB" id="A0A4P9A2J2"/>
<dbReference type="InterPro" id="IPR029057">
    <property type="entry name" value="PRTase-like"/>
</dbReference>
<evidence type="ECO:0000313" key="2">
    <source>
        <dbReference type="Proteomes" id="UP000310639"/>
    </source>
</evidence>
<organism evidence="1 2">
    <name type="scientific">Candidatus Nanosynbacter featherlites</name>
    <dbReference type="NCBI Taxonomy" id="2572088"/>
    <lineage>
        <taxon>Bacteria</taxon>
        <taxon>Candidatus Saccharimonadota</taxon>
        <taxon>Candidatus Saccharimonadia</taxon>
        <taxon>Candidatus Nanosynbacterales</taxon>
        <taxon>Candidatus Nanosynbacteraceae</taxon>
        <taxon>Candidatus Nanosynbacter</taxon>
    </lineage>
</organism>
<sequence length="219" mass="24481">MYFQSRIQAGAELGQQLFEKYRYENCAVLALGEGGVLVGEQIAVRLHCVLMMLLSESIDVPGEGLSFGAVSQSGKFTYNSDFSSGEIREYTNEFHGYLEQQKQQAYQRINRLLGDGGIVDAALLKDRTVILVSDGFGDNLSSLDVALGFLKSIRIEKLVVALPVCSIAAVDRLHITVDDLHILDVKENFMGINHYYEDNELPSREETIAKINQVIMNWR</sequence>
<reference evidence="1 2" key="1">
    <citation type="submission" date="2019-04" db="EMBL/GenBank/DDBJ databases">
        <title>Saccharibacteria TM7 genomes.</title>
        <authorList>
            <person name="Bor B."/>
            <person name="He X."/>
            <person name="Chen T."/>
            <person name="Dewhirst F.E."/>
        </authorList>
    </citation>
    <scope>NUCLEOTIDE SEQUENCE [LARGE SCALE GENOMIC DNA]</scope>
    <source>
        <strain evidence="1 2">BB001</strain>
    </source>
</reference>
<dbReference type="Proteomes" id="UP000310639">
    <property type="component" value="Chromosome"/>
</dbReference>
<accession>A0A4P9A2J2</accession>
<dbReference type="SUPFAM" id="SSF53271">
    <property type="entry name" value="PRTase-like"/>
    <property type="match status" value="1"/>
</dbReference>
<keyword evidence="2" id="KW-1185">Reference proteome</keyword>
<dbReference type="EMBL" id="CP040004">
    <property type="protein sequence ID" value="QCT41995.1"/>
    <property type="molecule type" value="Genomic_DNA"/>
</dbReference>
<evidence type="ECO:0000313" key="1">
    <source>
        <dbReference type="EMBL" id="QCT41995.1"/>
    </source>
</evidence>
<protein>
    <submittedName>
        <fullName evidence="1">Uncharacterized protein</fullName>
    </submittedName>
</protein>